<feature type="domain" description="N-acetyltransferase" evidence="1">
    <location>
        <begin position="1"/>
        <end position="144"/>
    </location>
</feature>
<reference evidence="2 3" key="1">
    <citation type="submission" date="2017-10" db="EMBL/GenBank/DDBJ databases">
        <title>Resolving the taxonomy of Roseburia spp., Eubacterium rectale and Agathobacter spp. through phylogenomic analysis.</title>
        <authorList>
            <person name="Sheridan P.O."/>
            <person name="Walker A.W."/>
            <person name="Duncan S.H."/>
            <person name="Scott K.P."/>
            <person name="Toole P.W.O."/>
            <person name="Luis P."/>
            <person name="Flint H.J."/>
        </authorList>
    </citation>
    <scope>NUCLEOTIDE SEQUENCE [LARGE SCALE GENOMIC DNA]</scope>
    <source>
        <strain evidence="2 3">JK626</strain>
    </source>
</reference>
<dbReference type="Proteomes" id="UP000225889">
    <property type="component" value="Unassembled WGS sequence"/>
</dbReference>
<reference evidence="2 3" key="2">
    <citation type="submission" date="2017-10" db="EMBL/GenBank/DDBJ databases">
        <authorList>
            <person name="Banno H."/>
            <person name="Chua N.-H."/>
        </authorList>
    </citation>
    <scope>NUCLEOTIDE SEQUENCE [LARGE SCALE GENOMIC DNA]</scope>
    <source>
        <strain evidence="2 3">JK626</strain>
    </source>
</reference>
<dbReference type="Pfam" id="PF00583">
    <property type="entry name" value="Acetyltransf_1"/>
    <property type="match status" value="1"/>
</dbReference>
<dbReference type="CDD" id="cd04301">
    <property type="entry name" value="NAT_SF"/>
    <property type="match status" value="1"/>
</dbReference>
<proteinExistence type="predicted"/>
<dbReference type="SUPFAM" id="SSF55729">
    <property type="entry name" value="Acyl-CoA N-acyltransferases (Nat)"/>
    <property type="match status" value="1"/>
</dbReference>
<dbReference type="InterPro" id="IPR016181">
    <property type="entry name" value="Acyl_CoA_acyltransferase"/>
</dbReference>
<dbReference type="RefSeq" id="WP_099392429.1">
    <property type="nucleotide sequence ID" value="NZ_PDYF01000029.1"/>
</dbReference>
<dbReference type="PROSITE" id="PS51186">
    <property type="entry name" value="GNAT"/>
    <property type="match status" value="1"/>
</dbReference>
<dbReference type="InterPro" id="IPR000182">
    <property type="entry name" value="GNAT_dom"/>
</dbReference>
<organism evidence="2 3">
    <name type="scientific">Pseudobutyrivibrio ruminis</name>
    <dbReference type="NCBI Taxonomy" id="46206"/>
    <lineage>
        <taxon>Bacteria</taxon>
        <taxon>Bacillati</taxon>
        <taxon>Bacillota</taxon>
        <taxon>Clostridia</taxon>
        <taxon>Lachnospirales</taxon>
        <taxon>Lachnospiraceae</taxon>
        <taxon>Pseudobutyrivibrio</taxon>
    </lineage>
</organism>
<name>A0A2G3DTA7_9FIRM</name>
<dbReference type="InterPro" id="IPR039143">
    <property type="entry name" value="GNPNAT1-like"/>
</dbReference>
<dbReference type="EMBL" id="PDYF01000029">
    <property type="protein sequence ID" value="PHU34269.1"/>
    <property type="molecule type" value="Genomic_DNA"/>
</dbReference>
<gene>
    <name evidence="2" type="ORF">CSX01_10950</name>
</gene>
<evidence type="ECO:0000259" key="1">
    <source>
        <dbReference type="PROSITE" id="PS51186"/>
    </source>
</evidence>
<protein>
    <submittedName>
        <fullName evidence="2">GNAT family N-acetyltransferase</fullName>
    </submittedName>
</protein>
<sequence>MVREVTFEDLDSMLELYLFLHEKSIPEHDEHLAEIWEKILTDEDYHLIVNEVDGKIVSSCTCIIIPNLTWNVRPYAFVENVVTHENYRKCGYARACLDYAKSVAQGADCYKIFLMTGAKDAETLGFYEHAGYNSGDKTGFIQWL</sequence>
<dbReference type="AlphaFoldDB" id="A0A2G3DTA7"/>
<evidence type="ECO:0000313" key="2">
    <source>
        <dbReference type="EMBL" id="PHU34269.1"/>
    </source>
</evidence>
<dbReference type="PANTHER" id="PTHR13355">
    <property type="entry name" value="GLUCOSAMINE 6-PHOSPHATE N-ACETYLTRANSFERASE"/>
    <property type="match status" value="1"/>
</dbReference>
<keyword evidence="2" id="KW-0808">Transferase</keyword>
<dbReference type="PANTHER" id="PTHR13355:SF15">
    <property type="entry name" value="GCN5-RELATED N-ACETYLTRANSFERASE 3, CHLOROPLASTIC"/>
    <property type="match status" value="1"/>
</dbReference>
<dbReference type="Gene3D" id="3.40.630.30">
    <property type="match status" value="1"/>
</dbReference>
<comment type="caution">
    <text evidence="2">The sequence shown here is derived from an EMBL/GenBank/DDBJ whole genome shotgun (WGS) entry which is preliminary data.</text>
</comment>
<accession>A0A2G3DTA7</accession>
<dbReference type="GO" id="GO:0008080">
    <property type="term" value="F:N-acetyltransferase activity"/>
    <property type="evidence" value="ECO:0007669"/>
    <property type="project" value="TreeGrafter"/>
</dbReference>
<evidence type="ECO:0000313" key="3">
    <source>
        <dbReference type="Proteomes" id="UP000225889"/>
    </source>
</evidence>